<dbReference type="InterPro" id="IPR001733">
    <property type="entry name" value="Peptidase_S26B"/>
</dbReference>
<evidence type="ECO:0000313" key="8">
    <source>
        <dbReference type="Proteomes" id="UP000462363"/>
    </source>
</evidence>
<dbReference type="GO" id="GO:0009003">
    <property type="term" value="F:signal peptidase activity"/>
    <property type="evidence" value="ECO:0007669"/>
    <property type="project" value="UniProtKB-EC"/>
</dbReference>
<proteinExistence type="predicted"/>
<comment type="caution">
    <text evidence="7">The sequence shown here is derived from an EMBL/GenBank/DDBJ whole genome shotgun (WGS) entry which is preliminary data.</text>
</comment>
<evidence type="ECO:0000313" key="7">
    <source>
        <dbReference type="EMBL" id="MSS39793.1"/>
    </source>
</evidence>
<accession>A0A844F4C3</accession>
<evidence type="ECO:0000256" key="3">
    <source>
        <dbReference type="ARBA" id="ARBA00022989"/>
    </source>
</evidence>
<sequence>MNLMRRIFNILSWLVIVVIIGYIAVASPMLFGNRPVVVLTGSMEPSYPVGSLTYYHPATFEEIKIGDVITFKAGDSLVTHRVEEKNELSRNFITKGDNNETQDINPVEEADLIGKTSTIAIPYLGYIVSYGKNILVIIVMGTILLISHLLDTLDKRQREEA</sequence>
<keyword evidence="3 6" id="KW-1133">Transmembrane helix</keyword>
<dbReference type="GO" id="GO:0006465">
    <property type="term" value="P:signal peptide processing"/>
    <property type="evidence" value="ECO:0007669"/>
    <property type="project" value="UniProtKB-UniRule"/>
</dbReference>
<dbReference type="PANTHER" id="PTHR10806:SF6">
    <property type="entry name" value="SIGNAL PEPTIDASE COMPLEX CATALYTIC SUBUNIT SEC11"/>
    <property type="match status" value="1"/>
</dbReference>
<dbReference type="AlphaFoldDB" id="A0A844F4C3"/>
<evidence type="ECO:0000256" key="4">
    <source>
        <dbReference type="ARBA" id="ARBA00023136"/>
    </source>
</evidence>
<gene>
    <name evidence="7" type="ORF">FYJ37_05350</name>
</gene>
<dbReference type="PANTHER" id="PTHR10806">
    <property type="entry name" value="SIGNAL PEPTIDASE COMPLEX CATALYTIC SUBUNIT SEC11"/>
    <property type="match status" value="1"/>
</dbReference>
<name>A0A844F4C3_CLOSV</name>
<evidence type="ECO:0000256" key="5">
    <source>
        <dbReference type="NCBIfam" id="TIGR02228"/>
    </source>
</evidence>
<protein>
    <recommendedName>
        <fullName evidence="5">Signal peptidase I</fullName>
        <ecNumber evidence="5">3.4.21.89</ecNumber>
    </recommendedName>
</protein>
<evidence type="ECO:0000256" key="6">
    <source>
        <dbReference type="SAM" id="Phobius"/>
    </source>
</evidence>
<evidence type="ECO:0000256" key="2">
    <source>
        <dbReference type="ARBA" id="ARBA00022692"/>
    </source>
</evidence>
<dbReference type="CDD" id="cd06530">
    <property type="entry name" value="S26_SPase_I"/>
    <property type="match status" value="1"/>
</dbReference>
<organism evidence="7 8">
    <name type="scientific">Clostridium scindens (strain JCM 10418 / VPI 12708)</name>
    <dbReference type="NCBI Taxonomy" id="29347"/>
    <lineage>
        <taxon>Bacteria</taxon>
        <taxon>Bacillati</taxon>
        <taxon>Bacillota</taxon>
        <taxon>Clostridia</taxon>
        <taxon>Lachnospirales</taxon>
        <taxon>Lachnospiraceae</taxon>
    </lineage>
</organism>
<dbReference type="Proteomes" id="UP000462363">
    <property type="component" value="Unassembled WGS sequence"/>
</dbReference>
<feature type="transmembrane region" description="Helical" evidence="6">
    <location>
        <begin position="134"/>
        <end position="153"/>
    </location>
</feature>
<keyword evidence="4 6" id="KW-0472">Membrane</keyword>
<dbReference type="InterPro" id="IPR019533">
    <property type="entry name" value="Peptidase_S26"/>
</dbReference>
<feature type="transmembrane region" description="Helical" evidence="6">
    <location>
        <begin position="7"/>
        <end position="31"/>
    </location>
</feature>
<dbReference type="InterPro" id="IPR036286">
    <property type="entry name" value="LexA/Signal_pep-like_sf"/>
</dbReference>
<comment type="subcellular location">
    <subcellularLocation>
        <location evidence="1">Membrane</location>
    </subcellularLocation>
</comment>
<reference evidence="7 8" key="1">
    <citation type="submission" date="2019-08" db="EMBL/GenBank/DDBJ databases">
        <title>In-depth cultivation of the pig gut microbiome towards novel bacterial diversity and tailored functional studies.</title>
        <authorList>
            <person name="Wylensek D."/>
            <person name="Hitch T.C.A."/>
            <person name="Clavel T."/>
        </authorList>
    </citation>
    <scope>NUCLEOTIDE SEQUENCE [LARGE SCALE GENOMIC DNA]</scope>
    <source>
        <strain evidence="7 8">BL-389-WT-3D</strain>
    </source>
</reference>
<keyword evidence="2 6" id="KW-0812">Transmembrane</keyword>
<dbReference type="EC" id="3.4.21.89" evidence="5"/>
<dbReference type="PRINTS" id="PR00728">
    <property type="entry name" value="SIGNALPTASE"/>
</dbReference>
<dbReference type="GO" id="GO:0004252">
    <property type="term" value="F:serine-type endopeptidase activity"/>
    <property type="evidence" value="ECO:0007669"/>
    <property type="project" value="UniProtKB-UniRule"/>
</dbReference>
<dbReference type="GO" id="GO:0016020">
    <property type="term" value="C:membrane"/>
    <property type="evidence" value="ECO:0007669"/>
    <property type="project" value="UniProtKB-SubCell"/>
</dbReference>
<dbReference type="EMBL" id="VUMB01000008">
    <property type="protein sequence ID" value="MSS39793.1"/>
    <property type="molecule type" value="Genomic_DNA"/>
</dbReference>
<dbReference type="SUPFAM" id="SSF51306">
    <property type="entry name" value="LexA/Signal peptidase"/>
    <property type="match status" value="1"/>
</dbReference>
<keyword evidence="7" id="KW-0378">Hydrolase</keyword>
<dbReference type="NCBIfam" id="TIGR02228">
    <property type="entry name" value="sigpep_I_arch"/>
    <property type="match status" value="1"/>
</dbReference>
<evidence type="ECO:0000256" key="1">
    <source>
        <dbReference type="ARBA" id="ARBA00004370"/>
    </source>
</evidence>